<organism evidence="2 3">
    <name type="scientific">Chionoecetes opilio</name>
    <name type="common">Atlantic snow crab</name>
    <name type="synonym">Cancer opilio</name>
    <dbReference type="NCBI Taxonomy" id="41210"/>
    <lineage>
        <taxon>Eukaryota</taxon>
        <taxon>Metazoa</taxon>
        <taxon>Ecdysozoa</taxon>
        <taxon>Arthropoda</taxon>
        <taxon>Crustacea</taxon>
        <taxon>Multicrustacea</taxon>
        <taxon>Malacostraca</taxon>
        <taxon>Eumalacostraca</taxon>
        <taxon>Eucarida</taxon>
        <taxon>Decapoda</taxon>
        <taxon>Pleocyemata</taxon>
        <taxon>Brachyura</taxon>
        <taxon>Eubrachyura</taxon>
        <taxon>Majoidea</taxon>
        <taxon>Majidae</taxon>
        <taxon>Chionoecetes</taxon>
    </lineage>
</organism>
<feature type="compositionally biased region" description="Polar residues" evidence="1">
    <location>
        <begin position="77"/>
        <end position="99"/>
    </location>
</feature>
<sequence>MRPDGIQPTGTDASVGETGSEGNSTSLDHPAPWGPVMTGVPECRGKPEANQGLLTARGTFDQSEESLFSFATRKPSKLNSEPSPSREQSETVLEQTSSPKGRLFPSRNTAAEGCVKTLTPPPQPPPKPLLPATSAHSISKPDRQQLLEGTRDTTPTPENPVPYHLHGRVDERSQNPDADVALLCTGVLEALEGGGRGRYVTALVSES</sequence>
<feature type="compositionally biased region" description="Pro residues" evidence="1">
    <location>
        <begin position="119"/>
        <end position="129"/>
    </location>
</feature>
<evidence type="ECO:0000313" key="3">
    <source>
        <dbReference type="Proteomes" id="UP000770661"/>
    </source>
</evidence>
<dbReference type="EMBL" id="JACEEZ010025617">
    <property type="protein sequence ID" value="KAG0699141.1"/>
    <property type="molecule type" value="Genomic_DNA"/>
</dbReference>
<name>A0A8J8WN04_CHIOP</name>
<dbReference type="Proteomes" id="UP000770661">
    <property type="component" value="Unassembled WGS sequence"/>
</dbReference>
<protein>
    <submittedName>
        <fullName evidence="2">Uncharacterized protein</fullName>
    </submittedName>
</protein>
<accession>A0A8J8WN04</accession>
<feature type="region of interest" description="Disordered" evidence="1">
    <location>
        <begin position="1"/>
        <end position="171"/>
    </location>
</feature>
<evidence type="ECO:0000256" key="1">
    <source>
        <dbReference type="SAM" id="MobiDB-lite"/>
    </source>
</evidence>
<dbReference type="AlphaFoldDB" id="A0A8J8WN04"/>
<reference evidence="2" key="1">
    <citation type="submission" date="2020-07" db="EMBL/GenBank/DDBJ databases">
        <title>The High-quality genome of the commercially important snow crab, Chionoecetes opilio.</title>
        <authorList>
            <person name="Jeong J.-H."/>
            <person name="Ryu S."/>
        </authorList>
    </citation>
    <scope>NUCLEOTIDE SEQUENCE</scope>
    <source>
        <strain evidence="2">MADBK_172401_WGS</strain>
        <tissue evidence="2">Digestive gland</tissue>
    </source>
</reference>
<keyword evidence="3" id="KW-1185">Reference proteome</keyword>
<comment type="caution">
    <text evidence="2">The sequence shown here is derived from an EMBL/GenBank/DDBJ whole genome shotgun (WGS) entry which is preliminary data.</text>
</comment>
<gene>
    <name evidence="2" type="ORF">GWK47_025882</name>
</gene>
<proteinExistence type="predicted"/>
<evidence type="ECO:0000313" key="2">
    <source>
        <dbReference type="EMBL" id="KAG0699141.1"/>
    </source>
</evidence>
<feature type="compositionally biased region" description="Basic and acidic residues" evidence="1">
    <location>
        <begin position="139"/>
        <end position="151"/>
    </location>
</feature>